<dbReference type="STRING" id="394958.BGI42_04340"/>
<proteinExistence type="inferred from homology"/>
<dbReference type="EMBL" id="CP017253">
    <property type="protein sequence ID" value="AOR22993.1"/>
    <property type="molecule type" value="Genomic_DNA"/>
</dbReference>
<name>A0A1D7XI20_9CLOT</name>
<dbReference type="InterPro" id="IPR042242">
    <property type="entry name" value="RecO_C"/>
</dbReference>
<dbReference type="Pfam" id="PF02565">
    <property type="entry name" value="RecO_C"/>
    <property type="match status" value="1"/>
</dbReference>
<accession>A0A1D7XI20</accession>
<dbReference type="SUPFAM" id="SSF57863">
    <property type="entry name" value="ArfGap/RecO-like zinc finger"/>
    <property type="match status" value="1"/>
</dbReference>
<evidence type="ECO:0000256" key="7">
    <source>
        <dbReference type="HAMAP-Rule" id="MF_00201"/>
    </source>
</evidence>
<keyword evidence="10" id="KW-1185">Reference proteome</keyword>
<keyword evidence="3 7" id="KW-0227">DNA damage</keyword>
<dbReference type="GO" id="GO:0043590">
    <property type="term" value="C:bacterial nucleoid"/>
    <property type="evidence" value="ECO:0007669"/>
    <property type="project" value="TreeGrafter"/>
</dbReference>
<dbReference type="Pfam" id="PF11967">
    <property type="entry name" value="RecO_N"/>
    <property type="match status" value="1"/>
</dbReference>
<dbReference type="RefSeq" id="WP_069679148.1">
    <property type="nucleotide sequence ID" value="NZ_CP017253.2"/>
</dbReference>
<evidence type="ECO:0000256" key="6">
    <source>
        <dbReference type="ARBA" id="ARBA00033409"/>
    </source>
</evidence>
<feature type="domain" description="DNA replication/recombination mediator RecO N-terminal" evidence="8">
    <location>
        <begin position="7"/>
        <end position="82"/>
    </location>
</feature>
<dbReference type="NCBIfam" id="TIGR00613">
    <property type="entry name" value="reco"/>
    <property type="match status" value="1"/>
</dbReference>
<sequence>MVFLALFESKAVIIKSQDFKENDKLIWLYTEELGKIAAIAKGAKKNKNKTFSITLPLCYGEYMLYKGKNLYTIQEGRIINSFQGLLENLDKLTYSSYLCELIDICTPDEEKNKQIFIDLITTFYLLDTNVLDYELLVRAFELKLLRNTGYSLELENCCICNKKIPSSNYISLSNYGGVCDGCPKEYGLYISKATYNALKFLLKMRVDKVYRLNLTDKIKEELEKITNYLICNNYSKKPKSLEMLKFIKE</sequence>
<protein>
    <recommendedName>
        <fullName evidence="2 7">DNA repair protein RecO</fullName>
    </recommendedName>
    <alternativeName>
        <fullName evidence="6 7">Recombination protein O</fullName>
    </alternativeName>
</protein>
<evidence type="ECO:0000313" key="9">
    <source>
        <dbReference type="EMBL" id="AOR22993.1"/>
    </source>
</evidence>
<evidence type="ECO:0000313" key="10">
    <source>
        <dbReference type="Proteomes" id="UP000094652"/>
    </source>
</evidence>
<dbReference type="SUPFAM" id="SSF50249">
    <property type="entry name" value="Nucleic acid-binding proteins"/>
    <property type="match status" value="1"/>
</dbReference>
<dbReference type="KEGG" id="ctae:BGI42_04340"/>
<evidence type="ECO:0000256" key="4">
    <source>
        <dbReference type="ARBA" id="ARBA00023172"/>
    </source>
</evidence>
<dbReference type="InterPro" id="IPR012340">
    <property type="entry name" value="NA-bd_OB-fold"/>
</dbReference>
<keyword evidence="5 7" id="KW-0234">DNA repair</keyword>
<organism evidence="9 10">
    <name type="scientific">Clostridium taeniosporum</name>
    <dbReference type="NCBI Taxonomy" id="394958"/>
    <lineage>
        <taxon>Bacteria</taxon>
        <taxon>Bacillati</taxon>
        <taxon>Bacillota</taxon>
        <taxon>Clostridia</taxon>
        <taxon>Eubacteriales</taxon>
        <taxon>Clostridiaceae</taxon>
        <taxon>Clostridium</taxon>
    </lineage>
</organism>
<evidence type="ECO:0000256" key="5">
    <source>
        <dbReference type="ARBA" id="ARBA00023204"/>
    </source>
</evidence>
<comment type="function">
    <text evidence="7">Involved in DNA repair and RecF pathway recombination.</text>
</comment>
<dbReference type="InterPro" id="IPR037278">
    <property type="entry name" value="ARFGAP/RecO"/>
</dbReference>
<keyword evidence="4 7" id="KW-0233">DNA recombination</keyword>
<dbReference type="InterPro" id="IPR022572">
    <property type="entry name" value="DNA_rep/recomb_RecO_N"/>
</dbReference>
<evidence type="ECO:0000259" key="8">
    <source>
        <dbReference type="Pfam" id="PF11967"/>
    </source>
</evidence>
<comment type="similarity">
    <text evidence="1 7">Belongs to the RecO family.</text>
</comment>
<evidence type="ECO:0000256" key="1">
    <source>
        <dbReference type="ARBA" id="ARBA00007452"/>
    </source>
</evidence>
<dbReference type="Gene3D" id="2.40.50.140">
    <property type="entry name" value="Nucleic acid-binding proteins"/>
    <property type="match status" value="1"/>
</dbReference>
<reference evidence="10" key="1">
    <citation type="submission" date="2016-09" db="EMBL/GenBank/DDBJ databases">
        <title>Genomics of Clostridium taeniosporum, an organism which forms endospores with ribbon-like appendages.</title>
        <authorList>
            <person name="Walker J.R."/>
        </authorList>
    </citation>
    <scope>NUCLEOTIDE SEQUENCE [LARGE SCALE GENOMIC DNA]</scope>
    <source>
        <strain evidence="10">1/k</strain>
    </source>
</reference>
<dbReference type="Proteomes" id="UP000094652">
    <property type="component" value="Chromosome"/>
</dbReference>
<gene>
    <name evidence="7" type="primary">recO</name>
    <name evidence="9" type="ORF">BGI42_04340</name>
</gene>
<evidence type="ECO:0000256" key="2">
    <source>
        <dbReference type="ARBA" id="ARBA00021310"/>
    </source>
</evidence>
<dbReference type="PANTHER" id="PTHR33991">
    <property type="entry name" value="DNA REPAIR PROTEIN RECO"/>
    <property type="match status" value="1"/>
</dbReference>
<dbReference type="GO" id="GO:0006310">
    <property type="term" value="P:DNA recombination"/>
    <property type="evidence" value="ECO:0007669"/>
    <property type="project" value="UniProtKB-UniRule"/>
</dbReference>
<dbReference type="PANTHER" id="PTHR33991:SF1">
    <property type="entry name" value="DNA REPAIR PROTEIN RECO"/>
    <property type="match status" value="1"/>
</dbReference>
<dbReference type="Gene3D" id="1.20.1440.120">
    <property type="entry name" value="Recombination protein O, C-terminal domain"/>
    <property type="match status" value="1"/>
</dbReference>
<evidence type="ECO:0000256" key="3">
    <source>
        <dbReference type="ARBA" id="ARBA00022763"/>
    </source>
</evidence>
<dbReference type="OrthoDB" id="9797083at2"/>
<dbReference type="GO" id="GO:0006302">
    <property type="term" value="P:double-strand break repair"/>
    <property type="evidence" value="ECO:0007669"/>
    <property type="project" value="TreeGrafter"/>
</dbReference>
<dbReference type="HAMAP" id="MF_00201">
    <property type="entry name" value="RecO"/>
    <property type="match status" value="1"/>
</dbReference>
<dbReference type="AlphaFoldDB" id="A0A1D7XI20"/>
<dbReference type="InterPro" id="IPR003717">
    <property type="entry name" value="RecO"/>
</dbReference>